<dbReference type="NCBIfam" id="TIGR01685">
    <property type="entry name" value="MDP-1"/>
    <property type="match status" value="1"/>
</dbReference>
<evidence type="ECO:0000313" key="2">
    <source>
        <dbReference type="Proteomes" id="UP001164746"/>
    </source>
</evidence>
<protein>
    <submittedName>
        <fullName evidence="1">MGDP1-like protein</fullName>
    </submittedName>
</protein>
<organism evidence="1 2">
    <name type="scientific">Mya arenaria</name>
    <name type="common">Soft-shell clam</name>
    <dbReference type="NCBI Taxonomy" id="6604"/>
    <lineage>
        <taxon>Eukaryota</taxon>
        <taxon>Metazoa</taxon>
        <taxon>Spiralia</taxon>
        <taxon>Lophotrochozoa</taxon>
        <taxon>Mollusca</taxon>
        <taxon>Bivalvia</taxon>
        <taxon>Autobranchia</taxon>
        <taxon>Heteroconchia</taxon>
        <taxon>Euheterodonta</taxon>
        <taxon>Imparidentia</taxon>
        <taxon>Neoheterodontei</taxon>
        <taxon>Myida</taxon>
        <taxon>Myoidea</taxon>
        <taxon>Myidae</taxon>
        <taxon>Mya</taxon>
    </lineage>
</organism>
<dbReference type="Gene3D" id="3.40.50.1000">
    <property type="entry name" value="HAD superfamily/HAD-like"/>
    <property type="match status" value="1"/>
</dbReference>
<dbReference type="InterPro" id="IPR035679">
    <property type="entry name" value="MDP-1_euk"/>
</dbReference>
<accession>A0ABY7ESQ1</accession>
<dbReference type="SFLD" id="SFLDG01131">
    <property type="entry name" value="C1.5.2:_MDP_Like"/>
    <property type="match status" value="1"/>
</dbReference>
<evidence type="ECO:0000313" key="1">
    <source>
        <dbReference type="EMBL" id="WAR12134.1"/>
    </source>
</evidence>
<dbReference type="Pfam" id="PF12689">
    <property type="entry name" value="Acid_PPase"/>
    <property type="match status" value="1"/>
</dbReference>
<dbReference type="SFLD" id="SFLDG01129">
    <property type="entry name" value="C1.5:_HAD__Beta-PGM__Phosphata"/>
    <property type="match status" value="1"/>
</dbReference>
<dbReference type="InterPro" id="IPR023214">
    <property type="entry name" value="HAD_sf"/>
</dbReference>
<dbReference type="SFLD" id="SFLDS00003">
    <property type="entry name" value="Haloacid_Dehalogenase"/>
    <property type="match status" value="1"/>
</dbReference>
<dbReference type="NCBIfam" id="TIGR01681">
    <property type="entry name" value="HAD-SF-IIIC"/>
    <property type="match status" value="1"/>
</dbReference>
<dbReference type="CDD" id="cd07501">
    <property type="entry name" value="HAD_MDP-1_like"/>
    <property type="match status" value="1"/>
</dbReference>
<proteinExistence type="predicted"/>
<dbReference type="PANTHER" id="PTHR17901">
    <property type="entry name" value="MAGNESIUM-DEPENDENT PHOSPHATASE 1 MDP1"/>
    <property type="match status" value="1"/>
</dbReference>
<dbReference type="InterPro" id="IPR010036">
    <property type="entry name" value="MDP_1_eu_arc"/>
</dbReference>
<name>A0ABY7ESQ1_MYAAR</name>
<dbReference type="InterPro" id="IPR010033">
    <property type="entry name" value="HAD_SF_ppase_IIIC"/>
</dbReference>
<gene>
    <name evidence="1" type="ORF">MAR_026314</name>
</gene>
<dbReference type="InterPro" id="IPR036412">
    <property type="entry name" value="HAD-like_sf"/>
</dbReference>
<reference evidence="1" key="1">
    <citation type="submission" date="2022-11" db="EMBL/GenBank/DDBJ databases">
        <title>Centuries of genome instability and evolution in soft-shell clam transmissible cancer (bioRxiv).</title>
        <authorList>
            <person name="Hart S.F.M."/>
            <person name="Yonemitsu M.A."/>
            <person name="Giersch R.M."/>
            <person name="Beal B.F."/>
            <person name="Arriagada G."/>
            <person name="Davis B.W."/>
            <person name="Ostrander E.A."/>
            <person name="Goff S.P."/>
            <person name="Metzger M.J."/>
        </authorList>
    </citation>
    <scope>NUCLEOTIDE SEQUENCE</scope>
    <source>
        <strain evidence="1">MELC-2E11</strain>
        <tissue evidence="1">Siphon/mantle</tissue>
    </source>
</reference>
<dbReference type="SUPFAM" id="SSF56784">
    <property type="entry name" value="HAD-like"/>
    <property type="match status" value="1"/>
</dbReference>
<keyword evidence="2" id="KW-1185">Reference proteome</keyword>
<sequence length="172" mass="19913">MASNGPRKPKMVVFDLDYTLWPFWVDTHVDPPFQKRKSGEIVDRHGRVVKPFRDVPKVLAKLKQDGYIIAVASRTACTQEANSLCALFDWDQYFSYKEIYPGCKITHFNKFKKNSGIDFEDMLFFDDEYRNIRDLSKVGVTCYYIDENIGVTEGVIEEGFQQFADGIKAKSR</sequence>
<dbReference type="EMBL" id="CP111019">
    <property type="protein sequence ID" value="WAR12134.1"/>
    <property type="molecule type" value="Genomic_DNA"/>
</dbReference>
<dbReference type="Proteomes" id="UP001164746">
    <property type="component" value="Chromosome 8"/>
</dbReference>
<dbReference type="PANTHER" id="PTHR17901:SF14">
    <property type="entry name" value="MAGNESIUM-DEPENDENT PHOSPHATASE 1"/>
    <property type="match status" value="1"/>
</dbReference>